<proteinExistence type="predicted"/>
<feature type="repeat" description="PPR" evidence="2">
    <location>
        <begin position="389"/>
        <end position="423"/>
    </location>
</feature>
<protein>
    <submittedName>
        <fullName evidence="3">Pentatricopeptide repeat-containing protein</fullName>
    </submittedName>
</protein>
<dbReference type="Pfam" id="PF13812">
    <property type="entry name" value="PPR_3"/>
    <property type="match status" value="1"/>
</dbReference>
<reference evidence="3" key="1">
    <citation type="submission" date="2020-06" db="EMBL/GenBank/DDBJ databases">
        <authorList>
            <person name="Li T."/>
            <person name="Hu X."/>
            <person name="Zhang T."/>
            <person name="Song X."/>
            <person name="Zhang H."/>
            <person name="Dai N."/>
            <person name="Sheng W."/>
            <person name="Hou X."/>
            <person name="Wei L."/>
        </authorList>
    </citation>
    <scope>NUCLEOTIDE SEQUENCE</scope>
    <source>
        <strain evidence="3">KEN1</strain>
        <tissue evidence="3">Leaf</tissue>
    </source>
</reference>
<dbReference type="InterPro" id="IPR046960">
    <property type="entry name" value="PPR_At4g14850-like_plant"/>
</dbReference>
<name>A0AAW2SPX6_9LAMI</name>
<dbReference type="FunFam" id="1.25.40.10:FF:000427">
    <property type="entry name" value="Pentatricopeptide repeat-containing protein chloroplastic"/>
    <property type="match status" value="1"/>
</dbReference>
<dbReference type="EMBL" id="JACGWN010000016">
    <property type="protein sequence ID" value="KAL0394125.1"/>
    <property type="molecule type" value="Genomic_DNA"/>
</dbReference>
<feature type="repeat" description="PPR" evidence="2">
    <location>
        <begin position="187"/>
        <end position="221"/>
    </location>
</feature>
<dbReference type="InterPro" id="IPR011990">
    <property type="entry name" value="TPR-like_helical_dom_sf"/>
</dbReference>
<sequence length="642" mass="72853">MVFRTRISRHFAAQSRTTNRLQRSFTSQLLALLKQCKSTRSVQQVHTQMLIHSVQMPMPNYLLSKIIELKDFSYSTLFFPQIPINSYAFNVMIRGFATTWQKFDLALEFFVKMKSLGVKPDNFTYPFVFVSCGNLLTLRIGSLVHCEVVKSGMLLDFHVVHSLITMYSRCREMGFAWRAFDEMSERDSVSWNSIISGYSRLGFAREAVEMFGEMRKGGLEPDEMTLVSVLGACGDLGDLNLGRWIEDYVIEKGLELNSYIGSALINMYGKCGELESARKVFNNMKRKQVVTWNAMITGYAQNGQSDETLLLFDAMKEAGPEPNEITLIAVLSACASIGALDLGKWIDEYATKRGLQHNIYVATALVDMYSKCGNLEYASRVFENMPQKNEVSWNTMISAHALHGRAEEALALFQRMLVEEQAAFPDDITFVGVLSACVHAGLVEEGRRFFNSMSSSFGLTPKVEHYSCMVDLLSRAGRVYEAWGFIQKMPQKPDEILLGALLGACQKVKNVDIGERVVQLLLEMEPLNSGNYVISSKIYADMRRWDDCARMRVLMKQKGVTKTPGCSWIEMDGHLREFHAGDLLVEDAAEIHQVLDMLYEDMTVEDNMDEIFCTKVLTTYIVRNLFIGTLFHRYPCLFLQII</sequence>
<comment type="caution">
    <text evidence="3">The sequence shown here is derived from an EMBL/GenBank/DDBJ whole genome shotgun (WGS) entry which is preliminary data.</text>
</comment>
<accession>A0AAW2SPX6</accession>
<dbReference type="FunFam" id="1.25.40.10:FF:001093">
    <property type="entry name" value="Pentatricopeptide repeat-containing protein At2g34400"/>
    <property type="match status" value="1"/>
</dbReference>
<feature type="repeat" description="PPR" evidence="2">
    <location>
        <begin position="85"/>
        <end position="120"/>
    </location>
</feature>
<dbReference type="SUPFAM" id="SSF48452">
    <property type="entry name" value="TPR-like"/>
    <property type="match status" value="1"/>
</dbReference>
<dbReference type="PANTHER" id="PTHR24015:SF553">
    <property type="entry name" value="DYW DOMAIN-CONTAINING PROTEIN"/>
    <property type="match status" value="1"/>
</dbReference>
<feature type="repeat" description="PPR" evidence="2">
    <location>
        <begin position="288"/>
        <end position="322"/>
    </location>
</feature>
<keyword evidence="1" id="KW-0677">Repeat</keyword>
<evidence type="ECO:0000256" key="1">
    <source>
        <dbReference type="ARBA" id="ARBA00022737"/>
    </source>
</evidence>
<dbReference type="PANTHER" id="PTHR24015">
    <property type="entry name" value="OS07G0578800 PROTEIN-RELATED"/>
    <property type="match status" value="1"/>
</dbReference>
<dbReference type="AlphaFoldDB" id="A0AAW2SPX6"/>
<dbReference type="PROSITE" id="PS51375">
    <property type="entry name" value="PPR"/>
    <property type="match status" value="5"/>
</dbReference>
<gene>
    <name evidence="3" type="ORF">Slati_4378700</name>
</gene>
<dbReference type="GO" id="GO:0009451">
    <property type="term" value="P:RNA modification"/>
    <property type="evidence" value="ECO:0007669"/>
    <property type="project" value="InterPro"/>
</dbReference>
<dbReference type="Gene3D" id="1.25.40.10">
    <property type="entry name" value="Tetratricopeptide repeat domain"/>
    <property type="match status" value="5"/>
</dbReference>
<dbReference type="Pfam" id="PF20431">
    <property type="entry name" value="E_motif"/>
    <property type="match status" value="1"/>
</dbReference>
<dbReference type="Pfam" id="PF13041">
    <property type="entry name" value="PPR_2"/>
    <property type="match status" value="3"/>
</dbReference>
<dbReference type="FunFam" id="1.25.40.10:FF:000227">
    <property type="entry name" value="Pentatricopeptide repeat-containing protein At3g13880"/>
    <property type="match status" value="1"/>
</dbReference>
<dbReference type="Pfam" id="PF01535">
    <property type="entry name" value="PPR"/>
    <property type="match status" value="4"/>
</dbReference>
<evidence type="ECO:0000313" key="3">
    <source>
        <dbReference type="EMBL" id="KAL0394125.1"/>
    </source>
</evidence>
<reference evidence="3" key="2">
    <citation type="journal article" date="2024" name="Plant">
        <title>Genomic evolution and insights into agronomic trait innovations of Sesamum species.</title>
        <authorList>
            <person name="Miao H."/>
            <person name="Wang L."/>
            <person name="Qu L."/>
            <person name="Liu H."/>
            <person name="Sun Y."/>
            <person name="Le M."/>
            <person name="Wang Q."/>
            <person name="Wei S."/>
            <person name="Zheng Y."/>
            <person name="Lin W."/>
            <person name="Duan Y."/>
            <person name="Cao H."/>
            <person name="Xiong S."/>
            <person name="Wang X."/>
            <person name="Wei L."/>
            <person name="Li C."/>
            <person name="Ma Q."/>
            <person name="Ju M."/>
            <person name="Zhao R."/>
            <person name="Li G."/>
            <person name="Mu C."/>
            <person name="Tian Q."/>
            <person name="Mei H."/>
            <person name="Zhang T."/>
            <person name="Gao T."/>
            <person name="Zhang H."/>
        </authorList>
    </citation>
    <scope>NUCLEOTIDE SEQUENCE</scope>
    <source>
        <strain evidence="3">KEN1</strain>
    </source>
</reference>
<dbReference type="InterPro" id="IPR002885">
    <property type="entry name" value="PPR_rpt"/>
</dbReference>
<dbReference type="NCBIfam" id="TIGR00756">
    <property type="entry name" value="PPR"/>
    <property type="match status" value="5"/>
</dbReference>
<dbReference type="InterPro" id="IPR046848">
    <property type="entry name" value="E_motif"/>
</dbReference>
<feature type="repeat" description="PPR" evidence="2">
    <location>
        <begin position="257"/>
        <end position="287"/>
    </location>
</feature>
<evidence type="ECO:0000256" key="2">
    <source>
        <dbReference type="PROSITE-ProRule" id="PRU00708"/>
    </source>
</evidence>
<dbReference type="GO" id="GO:0003723">
    <property type="term" value="F:RNA binding"/>
    <property type="evidence" value="ECO:0007669"/>
    <property type="project" value="InterPro"/>
</dbReference>
<organism evidence="3">
    <name type="scientific">Sesamum latifolium</name>
    <dbReference type="NCBI Taxonomy" id="2727402"/>
    <lineage>
        <taxon>Eukaryota</taxon>
        <taxon>Viridiplantae</taxon>
        <taxon>Streptophyta</taxon>
        <taxon>Embryophyta</taxon>
        <taxon>Tracheophyta</taxon>
        <taxon>Spermatophyta</taxon>
        <taxon>Magnoliopsida</taxon>
        <taxon>eudicotyledons</taxon>
        <taxon>Gunneridae</taxon>
        <taxon>Pentapetalae</taxon>
        <taxon>asterids</taxon>
        <taxon>lamiids</taxon>
        <taxon>Lamiales</taxon>
        <taxon>Pedaliaceae</taxon>
        <taxon>Sesamum</taxon>
    </lineage>
</organism>